<reference evidence="2 3" key="2">
    <citation type="submission" date="2020-03" db="EMBL/GenBank/DDBJ databases">
        <authorList>
            <person name="Ichikawa N."/>
            <person name="Kimura A."/>
            <person name="Kitahashi Y."/>
            <person name="Uohara A."/>
        </authorList>
    </citation>
    <scope>NUCLEOTIDE SEQUENCE [LARGE SCALE GENOMIC DNA]</scope>
    <source>
        <strain evidence="2 3">NBRC 105367</strain>
    </source>
</reference>
<proteinExistence type="predicted"/>
<feature type="signal peptide" evidence="1">
    <location>
        <begin position="1"/>
        <end position="32"/>
    </location>
</feature>
<gene>
    <name evidence="2" type="ORF">Psuf_020160</name>
</gene>
<name>A0A6F8YF93_9ACTN</name>
<dbReference type="KEGG" id="psuu:Psuf_020160"/>
<keyword evidence="3" id="KW-1185">Reference proteome</keyword>
<evidence type="ECO:0000256" key="1">
    <source>
        <dbReference type="SAM" id="SignalP"/>
    </source>
</evidence>
<reference evidence="2 3" key="1">
    <citation type="submission" date="2020-03" db="EMBL/GenBank/DDBJ databases">
        <title>Whole genome shotgun sequence of Phytohabitans suffuscus NBRC 105367.</title>
        <authorList>
            <person name="Komaki H."/>
            <person name="Tamura T."/>
        </authorList>
    </citation>
    <scope>NUCLEOTIDE SEQUENCE [LARGE SCALE GENOMIC DNA]</scope>
    <source>
        <strain evidence="2 3">NBRC 105367</strain>
    </source>
</reference>
<evidence type="ECO:0000313" key="2">
    <source>
        <dbReference type="EMBL" id="BCB84703.1"/>
    </source>
</evidence>
<dbReference type="AlphaFoldDB" id="A0A6F8YF93"/>
<sequence length="159" mass="16795">MKLRNVRRSLAALGVAVATAVSVIAVPAAAQAQGAKPHHGFELPLLRFSPSSGSVNDDPMANFSAGKKCPAGYRTLAMVALQAPDGTAQRLSANFVPTDVRPSGVLNTALRFVILSGDLTTGYYEVDLLCYNAAFEPVKANVNVIKIDVEAGTWRAIVR</sequence>
<accession>A0A6F8YF93</accession>
<dbReference type="EMBL" id="AP022871">
    <property type="protein sequence ID" value="BCB84703.1"/>
    <property type="molecule type" value="Genomic_DNA"/>
</dbReference>
<dbReference type="RefSeq" id="WP_173156004.1">
    <property type="nucleotide sequence ID" value="NZ_AP022871.1"/>
</dbReference>
<protein>
    <recommendedName>
        <fullName evidence="4">Tat pathway signal sequence domain protein</fullName>
    </recommendedName>
</protein>
<feature type="chain" id="PRO_5026204008" description="Tat pathway signal sequence domain protein" evidence="1">
    <location>
        <begin position="33"/>
        <end position="159"/>
    </location>
</feature>
<evidence type="ECO:0000313" key="3">
    <source>
        <dbReference type="Proteomes" id="UP000503011"/>
    </source>
</evidence>
<dbReference type="Proteomes" id="UP000503011">
    <property type="component" value="Chromosome"/>
</dbReference>
<keyword evidence="1" id="KW-0732">Signal</keyword>
<evidence type="ECO:0008006" key="4">
    <source>
        <dbReference type="Google" id="ProtNLM"/>
    </source>
</evidence>
<organism evidence="2 3">
    <name type="scientific">Phytohabitans suffuscus</name>
    <dbReference type="NCBI Taxonomy" id="624315"/>
    <lineage>
        <taxon>Bacteria</taxon>
        <taxon>Bacillati</taxon>
        <taxon>Actinomycetota</taxon>
        <taxon>Actinomycetes</taxon>
        <taxon>Micromonosporales</taxon>
        <taxon>Micromonosporaceae</taxon>
    </lineage>
</organism>